<keyword evidence="2" id="KW-0479">Metal-binding</keyword>
<comment type="caution">
    <text evidence="5">The sequence shown here is derived from an EMBL/GenBank/DDBJ whole genome shotgun (WGS) entry which is preliminary data.</text>
</comment>
<evidence type="ECO:0000313" key="6">
    <source>
        <dbReference type="Proteomes" id="UP000285112"/>
    </source>
</evidence>
<keyword evidence="6" id="KW-1185">Reference proteome</keyword>
<gene>
    <name evidence="5" type="ORF">D5S19_30190</name>
</gene>
<dbReference type="InterPro" id="IPR003347">
    <property type="entry name" value="JmjC_dom"/>
</dbReference>
<accession>A0A419HLG5</accession>
<feature type="domain" description="JmjC" evidence="4">
    <location>
        <begin position="101"/>
        <end position="245"/>
    </location>
</feature>
<organism evidence="5 6">
    <name type="scientific">Amycolatopsis panacis</name>
    <dbReference type="NCBI Taxonomy" id="2340917"/>
    <lineage>
        <taxon>Bacteria</taxon>
        <taxon>Bacillati</taxon>
        <taxon>Actinomycetota</taxon>
        <taxon>Actinomycetes</taxon>
        <taxon>Pseudonocardiales</taxon>
        <taxon>Pseudonocardiaceae</taxon>
        <taxon>Amycolatopsis</taxon>
    </lineage>
</organism>
<evidence type="ECO:0000313" key="5">
    <source>
        <dbReference type="EMBL" id="RJQ76725.1"/>
    </source>
</evidence>
<dbReference type="Gene3D" id="2.60.120.650">
    <property type="entry name" value="Cupin"/>
    <property type="match status" value="1"/>
</dbReference>
<reference evidence="5 6" key="1">
    <citation type="submission" date="2018-09" db="EMBL/GenBank/DDBJ databases">
        <title>YIM PH 21725 draft genome.</title>
        <authorList>
            <person name="Miao C."/>
        </authorList>
    </citation>
    <scope>NUCLEOTIDE SEQUENCE [LARGE SCALE GENOMIC DNA]</scope>
    <source>
        <strain evidence="6">YIM PH21725</strain>
    </source>
</reference>
<dbReference type="Pfam" id="PF08007">
    <property type="entry name" value="JmjC_2"/>
    <property type="match status" value="1"/>
</dbReference>
<dbReference type="InterPro" id="IPR039994">
    <property type="entry name" value="NO66-like"/>
</dbReference>
<proteinExistence type="predicted"/>
<dbReference type="EMBL" id="QZFV01000143">
    <property type="protein sequence ID" value="RJQ76725.1"/>
    <property type="molecule type" value="Genomic_DNA"/>
</dbReference>
<evidence type="ECO:0000256" key="1">
    <source>
        <dbReference type="ARBA" id="ARBA00001954"/>
    </source>
</evidence>
<dbReference type="PROSITE" id="PS51184">
    <property type="entry name" value="JMJC"/>
    <property type="match status" value="1"/>
</dbReference>
<dbReference type="Proteomes" id="UP000285112">
    <property type="component" value="Unassembled WGS sequence"/>
</dbReference>
<dbReference type="PANTHER" id="PTHR13096">
    <property type="entry name" value="MINA53 MYC INDUCED NUCLEAR ANTIGEN"/>
    <property type="match status" value="1"/>
</dbReference>
<comment type="cofactor">
    <cofactor evidence="1">
        <name>Fe(2+)</name>
        <dbReference type="ChEBI" id="CHEBI:29033"/>
    </cofactor>
</comment>
<dbReference type="GO" id="GO:0046872">
    <property type="term" value="F:metal ion binding"/>
    <property type="evidence" value="ECO:0007669"/>
    <property type="project" value="UniProtKB-KW"/>
</dbReference>
<evidence type="ECO:0000256" key="3">
    <source>
        <dbReference type="ARBA" id="ARBA00023004"/>
    </source>
</evidence>
<evidence type="ECO:0000256" key="2">
    <source>
        <dbReference type="ARBA" id="ARBA00022723"/>
    </source>
</evidence>
<evidence type="ECO:0000259" key="4">
    <source>
        <dbReference type="PROSITE" id="PS51184"/>
    </source>
</evidence>
<dbReference type="AlphaFoldDB" id="A0A419HLG5"/>
<sequence>MDHRVITEIEKALGWSGPQPLGQSFAQGALADTTLCTRLLTPSRLLDMIMRRSLSSPQFRCFQGGTEIHPDEYLADVRTRRGPSRTMARMDRLGHLMEAGCTIVLDTLDTFDPTMEITCQAMQWWSRELVQVNTYLTTNEAAGFTMHWDDHDVIVVQLGGEKTWEVRGTSRTAPMYRDTERPTEAPADVVWSGTMRAGDVMHIPRGYWHQATRAERGEGYSLHATFGLVKRTGVDWLAWVADHAREEQEFRLDLDRWSGPTTQAAQAAHLVSTVPALVPSHSQESYLRLREQERRSRRHVTTAGVFGPPRHVLCMTDFPPYFETNGDTVEVLGAKKAVGFAIEAEPALRLLLSGNPANIEHVSRRTGLDASAIAATLLATGLCAELTEELDAGCAGLVGRAGAPG</sequence>
<dbReference type="OrthoDB" id="9764016at2"/>
<name>A0A419HLG5_9PSEU</name>
<dbReference type="SUPFAM" id="SSF51197">
    <property type="entry name" value="Clavaminate synthase-like"/>
    <property type="match status" value="1"/>
</dbReference>
<keyword evidence="3" id="KW-0408">Iron</keyword>
<protein>
    <submittedName>
        <fullName evidence="5">Cupin</fullName>
    </submittedName>
</protein>
<dbReference type="PANTHER" id="PTHR13096:SF8">
    <property type="entry name" value="RIBOSOMAL OXYGENASE 1"/>
    <property type="match status" value="1"/>
</dbReference>